<dbReference type="PROSITE" id="PS00149">
    <property type="entry name" value="SULFATASE_2"/>
    <property type="match status" value="1"/>
</dbReference>
<feature type="chain" id="PRO_5022018383" evidence="3">
    <location>
        <begin position="24"/>
        <end position="507"/>
    </location>
</feature>
<keyword evidence="6" id="KW-1185">Reference proteome</keyword>
<dbReference type="Gene3D" id="3.30.1120.10">
    <property type="match status" value="1"/>
</dbReference>
<dbReference type="PROSITE" id="PS00523">
    <property type="entry name" value="SULFATASE_1"/>
    <property type="match status" value="1"/>
</dbReference>
<dbReference type="EMBL" id="CP036261">
    <property type="protein sequence ID" value="QDS91091.1"/>
    <property type="molecule type" value="Genomic_DNA"/>
</dbReference>
<feature type="domain" description="Sulfatase N-terminal" evidence="4">
    <location>
        <begin position="28"/>
        <end position="399"/>
    </location>
</feature>
<dbReference type="InterPro" id="IPR017850">
    <property type="entry name" value="Alkaline_phosphatase_core_sf"/>
</dbReference>
<dbReference type="EC" id="3.1.6.1" evidence="5"/>
<dbReference type="Pfam" id="PF00884">
    <property type="entry name" value="Sulfatase"/>
    <property type="match status" value="1"/>
</dbReference>
<dbReference type="AlphaFoldDB" id="A0A517M878"/>
<dbReference type="PANTHER" id="PTHR43751:SF6">
    <property type="entry name" value="N-ACETYLGALACTOSAMINE-6-O-SULFATASE"/>
    <property type="match status" value="1"/>
</dbReference>
<protein>
    <submittedName>
        <fullName evidence="5">Arylsulfatase</fullName>
        <ecNumber evidence="5">3.1.6.1</ecNumber>
    </submittedName>
</protein>
<proteinExistence type="inferred from homology"/>
<accession>A0A517M878</accession>
<keyword evidence="2 5" id="KW-0378">Hydrolase</keyword>
<evidence type="ECO:0000313" key="5">
    <source>
        <dbReference type="EMBL" id="QDS91091.1"/>
    </source>
</evidence>
<dbReference type="InterPro" id="IPR024607">
    <property type="entry name" value="Sulfatase_CS"/>
</dbReference>
<gene>
    <name evidence="5" type="primary">atsA_36</name>
    <name evidence="5" type="ORF">EC9_53110</name>
</gene>
<dbReference type="Proteomes" id="UP000319557">
    <property type="component" value="Chromosome"/>
</dbReference>
<comment type="similarity">
    <text evidence="1">Belongs to the sulfatase family.</text>
</comment>
<evidence type="ECO:0000313" key="6">
    <source>
        <dbReference type="Proteomes" id="UP000319557"/>
    </source>
</evidence>
<evidence type="ECO:0000256" key="1">
    <source>
        <dbReference type="ARBA" id="ARBA00008779"/>
    </source>
</evidence>
<dbReference type="InterPro" id="IPR000917">
    <property type="entry name" value="Sulfatase_N"/>
</dbReference>
<dbReference type="SUPFAM" id="SSF53649">
    <property type="entry name" value="Alkaline phosphatase-like"/>
    <property type="match status" value="1"/>
</dbReference>
<evidence type="ECO:0000259" key="4">
    <source>
        <dbReference type="Pfam" id="PF00884"/>
    </source>
</evidence>
<organism evidence="5 6">
    <name type="scientific">Rosistilla ulvae</name>
    <dbReference type="NCBI Taxonomy" id="1930277"/>
    <lineage>
        <taxon>Bacteria</taxon>
        <taxon>Pseudomonadati</taxon>
        <taxon>Planctomycetota</taxon>
        <taxon>Planctomycetia</taxon>
        <taxon>Pirellulales</taxon>
        <taxon>Pirellulaceae</taxon>
        <taxon>Rosistilla</taxon>
    </lineage>
</organism>
<dbReference type="CDD" id="cd16143">
    <property type="entry name" value="ARS_like"/>
    <property type="match status" value="1"/>
</dbReference>
<evidence type="ECO:0000256" key="2">
    <source>
        <dbReference type="ARBA" id="ARBA00022801"/>
    </source>
</evidence>
<dbReference type="OrthoDB" id="9783154at2"/>
<dbReference type="PANTHER" id="PTHR43751">
    <property type="entry name" value="SULFATASE"/>
    <property type="match status" value="1"/>
</dbReference>
<keyword evidence="3" id="KW-0732">Signal</keyword>
<name>A0A517M878_9BACT</name>
<feature type="signal peptide" evidence="3">
    <location>
        <begin position="1"/>
        <end position="23"/>
    </location>
</feature>
<dbReference type="InterPro" id="IPR052701">
    <property type="entry name" value="GAG_Ulvan_Degrading_Sulfatases"/>
</dbReference>
<dbReference type="RefSeq" id="WP_145348786.1">
    <property type="nucleotide sequence ID" value="NZ_CP036261.1"/>
</dbReference>
<dbReference type="KEGG" id="ruv:EC9_53110"/>
<reference evidence="5 6" key="1">
    <citation type="submission" date="2019-02" db="EMBL/GenBank/DDBJ databases">
        <title>Deep-cultivation of Planctomycetes and their phenomic and genomic characterization uncovers novel biology.</title>
        <authorList>
            <person name="Wiegand S."/>
            <person name="Jogler M."/>
            <person name="Boedeker C."/>
            <person name="Pinto D."/>
            <person name="Vollmers J."/>
            <person name="Rivas-Marin E."/>
            <person name="Kohn T."/>
            <person name="Peeters S.H."/>
            <person name="Heuer A."/>
            <person name="Rast P."/>
            <person name="Oberbeckmann S."/>
            <person name="Bunk B."/>
            <person name="Jeske O."/>
            <person name="Meyerdierks A."/>
            <person name="Storesund J.E."/>
            <person name="Kallscheuer N."/>
            <person name="Luecker S."/>
            <person name="Lage O.M."/>
            <person name="Pohl T."/>
            <person name="Merkel B.J."/>
            <person name="Hornburger P."/>
            <person name="Mueller R.-W."/>
            <person name="Bruemmer F."/>
            <person name="Labrenz M."/>
            <person name="Spormann A.M."/>
            <person name="Op den Camp H."/>
            <person name="Overmann J."/>
            <person name="Amann R."/>
            <person name="Jetten M.S.M."/>
            <person name="Mascher T."/>
            <person name="Medema M.H."/>
            <person name="Devos D.P."/>
            <person name="Kaster A.-K."/>
            <person name="Ovreas L."/>
            <person name="Rohde M."/>
            <person name="Galperin M.Y."/>
            <person name="Jogler C."/>
        </authorList>
    </citation>
    <scope>NUCLEOTIDE SEQUENCE [LARGE SCALE GENOMIC DNA]</scope>
    <source>
        <strain evidence="5 6">EC9</strain>
    </source>
</reference>
<evidence type="ECO:0000256" key="3">
    <source>
        <dbReference type="SAM" id="SignalP"/>
    </source>
</evidence>
<dbReference type="GO" id="GO:0004065">
    <property type="term" value="F:arylsulfatase activity"/>
    <property type="evidence" value="ECO:0007669"/>
    <property type="project" value="UniProtKB-EC"/>
</dbReference>
<sequence length="507" mass="55015" precursor="true">MSKHLIVLFSFSLFTLPSSLAFAADARPNIVVIYADDLGYGDVSCYGATAVATPHIDRIAAEGIRFTDGHAPAATCTPSRYAMLTGQYAWRLKGTGIARGDAPAIIKPGRVTLSSMLQDSGYKTGVVGKWHLGLGPDEGADWNGKIAPGPLEIGFDYCFLIPATGDRVPCVYVENHRVVDLDPNDPIRVSFKKKVGDEPTGAENPELLKIHPSHGHDRTIVNGISRIGYMSGGQRARWVDEDMADRITSKAVAYIEENKADPFFLFFSLHDIHVPRVPHPRFVGTTAMGPRGDAIAQTDWCTGEILAALDRLKLADNTIVLFTSDNGPVVDDGYQDEAAEKLGDHRPAGTLRGGKYSSFEGGTRVPFVLRWPAKVKANQSSDALVCQIDLLHSFAALTGQTLAADAGPDSHNILGALLGEDPKGREHLVEHARTLALRQGVWKYIEPGKGPAVNKNTNTEVGVAPQSQLYNLRADLREQKNLADQHPQRVVKMKAMLDEIRSDGASR</sequence>
<dbReference type="Gene3D" id="3.40.720.10">
    <property type="entry name" value="Alkaline Phosphatase, subunit A"/>
    <property type="match status" value="1"/>
</dbReference>